<dbReference type="Proteomes" id="UP000001973">
    <property type="component" value="Plasmid SCP1"/>
</dbReference>
<dbReference type="InParanoid" id="Q9ACQ2"/>
<geneLocation type="plasmid" evidence="2">
    <name>SCP1</name>
</geneLocation>
<name>Q9ACQ2_STRCO</name>
<dbReference type="OrthoDB" id="3629082at2"/>
<reference evidence="1 2" key="3">
    <citation type="journal article" date="2008" name="Proc. Natl. Acad. Sci. U.S.A.">
        <title>2-Alkyl-4-hydroxymethylfuran-3-carboxylic acids, antibiotic production inducers discovered by Streptomyces coelicolor genome mining.</title>
        <authorList>
            <person name="Corre C."/>
            <person name="Song L."/>
            <person name="O'Rourke S."/>
            <person name="Chater K.F."/>
            <person name="Challis G.L."/>
        </authorList>
    </citation>
    <scope>NUCLEOTIDE SEQUENCE [LARGE SCALE GENOMIC DNA]</scope>
    <source>
        <strain evidence="2">ATCC BAA-471 / A3(2) / M145</strain>
    </source>
</reference>
<evidence type="ECO:0000313" key="2">
    <source>
        <dbReference type="Proteomes" id="UP000001973"/>
    </source>
</evidence>
<dbReference type="HOGENOM" id="CLU_1834020_0_0_11"/>
<proteinExistence type="predicted"/>
<reference evidence="2" key="2">
    <citation type="journal article" date="2002" name="Nature">
        <title>Complete genome sequence of the model actinomycete Streptomyces coelicolor A3(2).</title>
        <authorList>
            <person name="Bentley S.D."/>
            <person name="Chater K.F."/>
            <person name="Cerdeno-Tarraga A.M."/>
            <person name="Challis G.L."/>
            <person name="Thomson N.R."/>
            <person name="James K.D."/>
            <person name="Harris D.E."/>
            <person name="Quail M.A."/>
            <person name="Kieser H."/>
            <person name="Harper D."/>
            <person name="Bateman A."/>
            <person name="Brown S."/>
            <person name="Chandra G."/>
            <person name="Chen C.W."/>
            <person name="Collins M."/>
            <person name="Cronin A."/>
            <person name="Fraser A."/>
            <person name="Goble A."/>
            <person name="Hidalgo J."/>
            <person name="Hornsby T."/>
            <person name="Howarth S."/>
            <person name="Huang C.H."/>
            <person name="Kieser T."/>
            <person name="Larke L."/>
            <person name="Murphy L."/>
            <person name="Oliver K."/>
            <person name="O'Neil S."/>
            <person name="Rabbinowitsch E."/>
            <person name="Rajandream M.A."/>
            <person name="Rutherford K."/>
            <person name="Rutter S."/>
            <person name="Seeger K."/>
            <person name="Saunders D."/>
            <person name="Sharp S."/>
            <person name="Squares R."/>
            <person name="Squares S."/>
            <person name="Taylor K."/>
            <person name="Warren T."/>
            <person name="Wietzorrek A."/>
            <person name="Woodward J."/>
            <person name="Barrell B.G."/>
            <person name="Parkhill J."/>
            <person name="Hopwood D.A."/>
        </authorList>
    </citation>
    <scope>NUCLEOTIDE SEQUENCE [LARGE SCALE GENOMIC DNA]</scope>
    <source>
        <strain evidence="2">ATCC BAA-471 / A3(2) / M145</strain>
    </source>
</reference>
<sequence>MGDVAVQVDNAFDGRLKWRSRYLIRRARRRGRTGLLIQVDLRDPPRSMSPKRCLVSVTEGERQVCSVDRSTIRTVRFVPLLPGRRSLRLEVLRTCRRGSTRVERTVVLRQGDIVLATCEPVQPNVFYRRSPEADRWSLQILKQGPIDRTG</sequence>
<evidence type="ECO:0000313" key="1">
    <source>
        <dbReference type="EMBL" id="CAC36792.1"/>
    </source>
</evidence>
<dbReference type="KEGG" id="sco:SCP1.266c"/>
<reference evidence="1 2" key="1">
    <citation type="journal article" date="1998" name="J. Bacteriol.">
        <title>Cloning and physical mapping of the EcoRI fragments of the giant linear plasmid SCP1.</title>
        <authorList>
            <person name="Redenbach M."/>
            <person name="Ikeda K."/>
            <person name="Yamasaki M."/>
            <person name="Kinashi H."/>
        </authorList>
    </citation>
    <scope>NUCLEOTIDE SEQUENCE [LARGE SCALE GENOMIC DNA]</scope>
    <source>
        <strain evidence="2">ATCC BAA-471 / A3(2) / M145</strain>
    </source>
</reference>
<reference evidence="1 2" key="4">
    <citation type="journal article" date="2009" name="Mol. Microbiol.">
        <title>Extracellular signalling, translational control, two repressors and an activator all contribute to the regulation of methylenomycin production in Streptomyces coelicolor.</title>
        <authorList>
            <person name="O'Rourke S."/>
            <person name="Wietzorrek A."/>
            <person name="Fowler K."/>
            <person name="Corre C."/>
            <person name="Challis G.L."/>
            <person name="Chater K.F."/>
        </authorList>
    </citation>
    <scope>NUCLEOTIDE SEQUENCE [LARGE SCALE GENOMIC DNA]</scope>
    <source>
        <strain evidence="2">ATCC BAA-471 / A3(2) / M145</strain>
    </source>
</reference>
<gene>
    <name evidence="1" type="ordered locus">SCP1.266c</name>
</gene>
<keyword evidence="2" id="KW-1185">Reference proteome</keyword>
<organism evidence="1 2">
    <name type="scientific">Streptomyces coelicolor (strain ATCC BAA-471 / A3(2) / M145)</name>
    <dbReference type="NCBI Taxonomy" id="100226"/>
    <lineage>
        <taxon>Bacteria</taxon>
        <taxon>Bacillati</taxon>
        <taxon>Actinomycetota</taxon>
        <taxon>Actinomycetes</taxon>
        <taxon>Kitasatosporales</taxon>
        <taxon>Streptomycetaceae</taxon>
        <taxon>Streptomyces</taxon>
        <taxon>Streptomyces albidoflavus group</taxon>
    </lineage>
</organism>
<accession>Q9ACQ2</accession>
<protein>
    <submittedName>
        <fullName evidence="1">Uncharacterized protein</fullName>
    </submittedName>
</protein>
<dbReference type="PATRIC" id="fig|100226.15.peg.8210"/>
<dbReference type="AlphaFoldDB" id="Q9ACQ2"/>
<dbReference type="EMBL" id="AL589148">
    <property type="protein sequence ID" value="CAC36792.1"/>
    <property type="molecule type" value="Genomic_DNA"/>
</dbReference>